<dbReference type="Pfam" id="PF10358">
    <property type="entry name" value="NT-C2"/>
    <property type="match status" value="1"/>
</dbReference>
<gene>
    <name evidence="3" type="ORF">BDQ12DRAFT_618824</name>
</gene>
<proteinExistence type="predicted"/>
<feature type="compositionally biased region" description="Polar residues" evidence="1">
    <location>
        <begin position="488"/>
        <end position="501"/>
    </location>
</feature>
<dbReference type="PANTHER" id="PTHR21456">
    <property type="entry name" value="FAMILY WITH SEQUENCE SIMILARITY 102"/>
    <property type="match status" value="1"/>
</dbReference>
<reference evidence="3 4" key="1">
    <citation type="journal article" date="2019" name="Nat. Ecol. Evol.">
        <title>Megaphylogeny resolves global patterns of mushroom evolution.</title>
        <authorList>
            <person name="Varga T."/>
            <person name="Krizsan K."/>
            <person name="Foldi C."/>
            <person name="Dima B."/>
            <person name="Sanchez-Garcia M."/>
            <person name="Sanchez-Ramirez S."/>
            <person name="Szollosi G.J."/>
            <person name="Szarkandi J.G."/>
            <person name="Papp V."/>
            <person name="Albert L."/>
            <person name="Andreopoulos W."/>
            <person name="Angelini C."/>
            <person name="Antonin V."/>
            <person name="Barry K.W."/>
            <person name="Bougher N.L."/>
            <person name="Buchanan P."/>
            <person name="Buyck B."/>
            <person name="Bense V."/>
            <person name="Catcheside P."/>
            <person name="Chovatia M."/>
            <person name="Cooper J."/>
            <person name="Damon W."/>
            <person name="Desjardin D."/>
            <person name="Finy P."/>
            <person name="Geml J."/>
            <person name="Haridas S."/>
            <person name="Hughes K."/>
            <person name="Justo A."/>
            <person name="Karasinski D."/>
            <person name="Kautmanova I."/>
            <person name="Kiss B."/>
            <person name="Kocsube S."/>
            <person name="Kotiranta H."/>
            <person name="LaButti K.M."/>
            <person name="Lechner B.E."/>
            <person name="Liimatainen K."/>
            <person name="Lipzen A."/>
            <person name="Lukacs Z."/>
            <person name="Mihaltcheva S."/>
            <person name="Morgado L.N."/>
            <person name="Niskanen T."/>
            <person name="Noordeloos M.E."/>
            <person name="Ohm R.A."/>
            <person name="Ortiz-Santana B."/>
            <person name="Ovrebo C."/>
            <person name="Racz N."/>
            <person name="Riley R."/>
            <person name="Savchenko A."/>
            <person name="Shiryaev A."/>
            <person name="Soop K."/>
            <person name="Spirin V."/>
            <person name="Szebenyi C."/>
            <person name="Tomsovsky M."/>
            <person name="Tulloss R.E."/>
            <person name="Uehling J."/>
            <person name="Grigoriev I.V."/>
            <person name="Vagvolgyi C."/>
            <person name="Papp T."/>
            <person name="Martin F.M."/>
            <person name="Miettinen O."/>
            <person name="Hibbett D.S."/>
            <person name="Nagy L.G."/>
        </authorList>
    </citation>
    <scope>NUCLEOTIDE SEQUENCE [LARGE SCALE GENOMIC DNA]</scope>
    <source>
        <strain evidence="3 4">CBS 166.37</strain>
    </source>
</reference>
<organism evidence="3 4">
    <name type="scientific">Crucibulum laeve</name>
    <dbReference type="NCBI Taxonomy" id="68775"/>
    <lineage>
        <taxon>Eukaryota</taxon>
        <taxon>Fungi</taxon>
        <taxon>Dikarya</taxon>
        <taxon>Basidiomycota</taxon>
        <taxon>Agaricomycotina</taxon>
        <taxon>Agaricomycetes</taxon>
        <taxon>Agaricomycetidae</taxon>
        <taxon>Agaricales</taxon>
        <taxon>Agaricineae</taxon>
        <taxon>Nidulariaceae</taxon>
        <taxon>Crucibulum</taxon>
    </lineage>
</organism>
<name>A0A5C3LF94_9AGAR</name>
<dbReference type="EMBL" id="ML213745">
    <property type="protein sequence ID" value="TFK31478.1"/>
    <property type="molecule type" value="Genomic_DNA"/>
</dbReference>
<feature type="region of interest" description="Disordered" evidence="1">
    <location>
        <begin position="1"/>
        <end position="23"/>
    </location>
</feature>
<feature type="compositionally biased region" description="Low complexity" evidence="1">
    <location>
        <begin position="509"/>
        <end position="544"/>
    </location>
</feature>
<evidence type="ECO:0000259" key="2">
    <source>
        <dbReference type="PROSITE" id="PS51840"/>
    </source>
</evidence>
<evidence type="ECO:0000256" key="1">
    <source>
        <dbReference type="SAM" id="MobiDB-lite"/>
    </source>
</evidence>
<feature type="region of interest" description="Disordered" evidence="1">
    <location>
        <begin position="488"/>
        <end position="571"/>
    </location>
</feature>
<keyword evidence="4" id="KW-1185">Reference proteome</keyword>
<accession>A0A5C3LF94</accession>
<dbReference type="PANTHER" id="PTHR21456:SF1">
    <property type="entry name" value="C2 NT-TYPE DOMAIN-CONTAINING PROTEIN"/>
    <property type="match status" value="1"/>
</dbReference>
<protein>
    <submittedName>
        <fullName evidence="3">N-terminal C2 in EEIG1 and EHBP1 proteins-domain-containing protein</fullName>
    </submittedName>
</protein>
<dbReference type="OrthoDB" id="3365224at2759"/>
<feature type="compositionally biased region" description="Basic and acidic residues" evidence="1">
    <location>
        <begin position="382"/>
        <end position="395"/>
    </location>
</feature>
<dbReference type="InterPro" id="IPR039931">
    <property type="entry name" value="EEIG1/2-like"/>
</dbReference>
<dbReference type="Proteomes" id="UP000308652">
    <property type="component" value="Unassembled WGS sequence"/>
</dbReference>
<feature type="domain" description="C2 NT-type" evidence="2">
    <location>
        <begin position="61"/>
        <end position="322"/>
    </location>
</feature>
<feature type="region of interest" description="Disordered" evidence="1">
    <location>
        <begin position="382"/>
        <end position="402"/>
    </location>
</feature>
<dbReference type="STRING" id="68775.A0A5C3LF94"/>
<evidence type="ECO:0000313" key="4">
    <source>
        <dbReference type="Proteomes" id="UP000308652"/>
    </source>
</evidence>
<dbReference type="InterPro" id="IPR019448">
    <property type="entry name" value="NT-C2"/>
</dbReference>
<feature type="compositionally biased region" description="Polar residues" evidence="1">
    <location>
        <begin position="148"/>
        <end position="179"/>
    </location>
</feature>
<dbReference type="PROSITE" id="PS51840">
    <property type="entry name" value="C2_NT"/>
    <property type="match status" value="1"/>
</dbReference>
<sequence length="571" mass="62620">MTSPSSNSNRHLTIPSSLKSPNNTAQRHLYLNKPAASNNGSSVTVNEMPPPPTPTGLRAQINHLLPRHAYFRARIQVHQVSSVPFVRGEFGVRWKFKSVHALPGSRQGLLGMVKTRSNSKHEKGKGREEDGDSLGSGELADDGMSSIMRPTTSMTNGSRKTSDSSGASIRPSVTTSASSHGHHLSIDSMYSSSHASSSHVNLSSPITTSNPSLPVLLNYTPTPARGTTPFVKLKDHSAVWSYTLDTILKFDVDRDTHSLHEHELKLVVMQRINPDDPPQNPRLGVVYLNLAEYVDKGQVERRYLLQESKTNATLKLTVELEHVSGEPNYVAPPLPKGEILTGIANFLNSDMYRKRPRALDLYGPYRDQQELEIDLLGGTKSSLERKREERKKREDEDTDDETDNVAFDVQRLPVAYGPKTTEALIDALFNPVRTTEKRKESPFTYYMPPSKTRAKSADALGAGKRGITVDTNGQMDGNATIGRRYVSLQQEKTPTRTNTADTIEKGEEASLYSTESSSASVDTSSTSSNSNSVAHSRGSSSSHGHANEPGGVKGWWKRVASRPATPVNVRA</sequence>
<feature type="region of interest" description="Disordered" evidence="1">
    <location>
        <begin position="110"/>
        <end position="187"/>
    </location>
</feature>
<feature type="compositionally biased region" description="Basic and acidic residues" evidence="1">
    <location>
        <begin position="119"/>
        <end position="128"/>
    </location>
</feature>
<dbReference type="AlphaFoldDB" id="A0A5C3LF94"/>
<evidence type="ECO:0000313" key="3">
    <source>
        <dbReference type="EMBL" id="TFK31478.1"/>
    </source>
</evidence>